<dbReference type="AlphaFoldDB" id="A0AAD7HN01"/>
<organism evidence="1 2">
    <name type="scientific">Mycena maculata</name>
    <dbReference type="NCBI Taxonomy" id="230809"/>
    <lineage>
        <taxon>Eukaryota</taxon>
        <taxon>Fungi</taxon>
        <taxon>Dikarya</taxon>
        <taxon>Basidiomycota</taxon>
        <taxon>Agaricomycotina</taxon>
        <taxon>Agaricomycetes</taxon>
        <taxon>Agaricomycetidae</taxon>
        <taxon>Agaricales</taxon>
        <taxon>Marasmiineae</taxon>
        <taxon>Mycenaceae</taxon>
        <taxon>Mycena</taxon>
    </lineage>
</organism>
<proteinExistence type="predicted"/>
<dbReference type="Gene3D" id="3.40.50.720">
    <property type="entry name" value="NAD(P)-binding Rossmann-like Domain"/>
    <property type="match status" value="1"/>
</dbReference>
<gene>
    <name evidence="1" type="ORF">DFH07DRAFT_1003728</name>
</gene>
<comment type="caution">
    <text evidence="1">The sequence shown here is derived from an EMBL/GenBank/DDBJ whole genome shotgun (WGS) entry which is preliminary data.</text>
</comment>
<name>A0AAD7HN01_9AGAR</name>
<sequence>MSGIKAWHDLNRAPWLGENRWVELARRTANKEGTAFKCDQRGPVTIEHMLALRAALNLNDPFNAAVWSLTTAAFWGYRRLGELTIPSLNKFDPKYHVSRAALHRHITPSPSTSATTIPLPWTKSTWTTASALRRSCRIIYGSTHTFPPTPLFAFSSPTRRWSPLMKDWFMGHCKPIWSAAMLLVVFTHSFHIGGSTELLLASVPCEIVAALRGWTSLVFLLYWWKIEHIVPLNIGKAYDKKRLDETSNSSPPPPRYLRHLTPTRTISLLTAPQCMELFSAWCVLPIVFSSQLQQLPKGRQSRQSQRLFPHTSEFIVQVPTWHWIPGPTLTHELRRPLAYPGEQEAWGQLMDCSSAMLNRYLEEWTVLTEGAKNQDFNVTDGSLFTWRQFWLAEMFGPEWENPVQDGSFSIVEWAKRPQVRTAWVQLAGSGERPLPTKICKKSTMSSNFKLEARRFGFFGTVRSSDSFAQVIQDFANLR</sequence>
<dbReference type="Proteomes" id="UP001215280">
    <property type="component" value="Unassembled WGS sequence"/>
</dbReference>
<dbReference type="PANTHER" id="PTHR32487">
    <property type="entry name" value="3-OXO-DELTA(4,5)-STEROID 5-BETA-REDUCTASE"/>
    <property type="match status" value="1"/>
</dbReference>
<dbReference type="PANTHER" id="PTHR32487:SF29">
    <property type="entry name" value="NAD-DEPENDENT EPIMERASE_DEHYDRATASE DOMAIN-CONTAINING PROTEIN"/>
    <property type="match status" value="1"/>
</dbReference>
<keyword evidence="2" id="KW-1185">Reference proteome</keyword>
<evidence type="ECO:0000313" key="2">
    <source>
        <dbReference type="Proteomes" id="UP001215280"/>
    </source>
</evidence>
<dbReference type="GO" id="GO:0003677">
    <property type="term" value="F:DNA binding"/>
    <property type="evidence" value="ECO:0007669"/>
    <property type="project" value="InterPro"/>
</dbReference>
<protein>
    <submittedName>
        <fullName evidence="1">Uncharacterized protein</fullName>
    </submittedName>
</protein>
<dbReference type="EMBL" id="JARJLG010000238">
    <property type="protein sequence ID" value="KAJ7724438.1"/>
    <property type="molecule type" value="Genomic_DNA"/>
</dbReference>
<reference evidence="1" key="1">
    <citation type="submission" date="2023-03" db="EMBL/GenBank/DDBJ databases">
        <title>Massive genome expansion in bonnet fungi (Mycena s.s.) driven by repeated elements and novel gene families across ecological guilds.</title>
        <authorList>
            <consortium name="Lawrence Berkeley National Laboratory"/>
            <person name="Harder C.B."/>
            <person name="Miyauchi S."/>
            <person name="Viragh M."/>
            <person name="Kuo A."/>
            <person name="Thoen E."/>
            <person name="Andreopoulos B."/>
            <person name="Lu D."/>
            <person name="Skrede I."/>
            <person name="Drula E."/>
            <person name="Henrissat B."/>
            <person name="Morin E."/>
            <person name="Kohler A."/>
            <person name="Barry K."/>
            <person name="LaButti K."/>
            <person name="Morin E."/>
            <person name="Salamov A."/>
            <person name="Lipzen A."/>
            <person name="Mereny Z."/>
            <person name="Hegedus B."/>
            <person name="Baldrian P."/>
            <person name="Stursova M."/>
            <person name="Weitz H."/>
            <person name="Taylor A."/>
            <person name="Grigoriev I.V."/>
            <person name="Nagy L.G."/>
            <person name="Martin F."/>
            <person name="Kauserud H."/>
        </authorList>
    </citation>
    <scope>NUCLEOTIDE SEQUENCE</scope>
    <source>
        <strain evidence="1">CBHHK188m</strain>
    </source>
</reference>
<dbReference type="InterPro" id="IPR011010">
    <property type="entry name" value="DNA_brk_join_enz"/>
</dbReference>
<dbReference type="SUPFAM" id="SSF56349">
    <property type="entry name" value="DNA breaking-rejoining enzymes"/>
    <property type="match status" value="1"/>
</dbReference>
<accession>A0AAD7HN01</accession>
<evidence type="ECO:0000313" key="1">
    <source>
        <dbReference type="EMBL" id="KAJ7724438.1"/>
    </source>
</evidence>